<dbReference type="GO" id="GO:0004930">
    <property type="term" value="F:G protein-coupled receptor activity"/>
    <property type="evidence" value="ECO:0007669"/>
    <property type="project" value="UniProtKB-KW"/>
</dbReference>
<keyword evidence="8" id="KW-0807">Transducer</keyword>
<accession>A0A0N4WMC2</accession>
<dbReference type="PRINTS" id="PR00237">
    <property type="entry name" value="GPCRRHODOPSN"/>
</dbReference>
<keyword evidence="6 10" id="KW-0472">Membrane</keyword>
<name>A0A0N4WMC2_HAEPC</name>
<evidence type="ECO:0000256" key="5">
    <source>
        <dbReference type="ARBA" id="ARBA00023040"/>
    </source>
</evidence>
<reference evidence="14" key="1">
    <citation type="submission" date="2017-02" db="UniProtKB">
        <authorList>
            <consortium name="WormBaseParasite"/>
        </authorList>
    </citation>
    <scope>IDENTIFICATION</scope>
</reference>
<dbReference type="GO" id="GO:0005886">
    <property type="term" value="C:plasma membrane"/>
    <property type="evidence" value="ECO:0007669"/>
    <property type="project" value="UniProtKB-SubCell"/>
</dbReference>
<dbReference type="Pfam" id="PF00001">
    <property type="entry name" value="7tm_1"/>
    <property type="match status" value="1"/>
</dbReference>
<evidence type="ECO:0000313" key="12">
    <source>
        <dbReference type="EMBL" id="VDO45413.1"/>
    </source>
</evidence>
<evidence type="ECO:0000256" key="9">
    <source>
        <dbReference type="SAM" id="MobiDB-lite"/>
    </source>
</evidence>
<dbReference type="OMA" id="WICYLMI"/>
<sequence>MARRVVEPNCDLKTQSARYMLVRKFGFDESMSVSLCRKSVLKVFSTATAFYIPLIAIIVVYWKILRAAKKRFKRERDRRTVIRPPPEQSNTTSEKLAPLILKKNKKSIGDSSTSTQSEEDRTISHNQPEQETKLDDHANHQGNGKLLRPMIIRKKRRSKETAENKRERKAWRTLAIITGTFVACWTPFFLVSLYRPICRCTIPRPVETVTAWLGYLNSALNPIIYTVFSQDFRAAFKKIIRRLCLLKEY</sequence>
<dbReference type="AlphaFoldDB" id="A0A0N4WMC2"/>
<evidence type="ECO:0000256" key="4">
    <source>
        <dbReference type="ARBA" id="ARBA00022989"/>
    </source>
</evidence>
<keyword evidence="5" id="KW-0297">G-protein coupled receptor</keyword>
<evidence type="ECO:0000256" key="2">
    <source>
        <dbReference type="ARBA" id="ARBA00022475"/>
    </source>
</evidence>
<evidence type="ECO:0000256" key="6">
    <source>
        <dbReference type="ARBA" id="ARBA00023136"/>
    </source>
</evidence>
<protein>
    <submittedName>
        <fullName evidence="14">G_PROTEIN_RECEP_F1_2 domain-containing protein</fullName>
    </submittedName>
</protein>
<dbReference type="WBParaSite" id="HPLM_0001235001-mRNA-1">
    <property type="protein sequence ID" value="HPLM_0001235001-mRNA-1"/>
    <property type="gene ID" value="HPLM_0001235001"/>
</dbReference>
<reference evidence="12 13" key="2">
    <citation type="submission" date="2018-11" db="EMBL/GenBank/DDBJ databases">
        <authorList>
            <consortium name="Pathogen Informatics"/>
        </authorList>
    </citation>
    <scope>NUCLEOTIDE SEQUENCE [LARGE SCALE GENOMIC DNA]</scope>
    <source>
        <strain evidence="12 13">MHpl1</strain>
    </source>
</reference>
<evidence type="ECO:0000313" key="13">
    <source>
        <dbReference type="Proteomes" id="UP000268014"/>
    </source>
</evidence>
<comment type="subcellular location">
    <subcellularLocation>
        <location evidence="1">Cell membrane</location>
        <topology evidence="1">Multi-pass membrane protein</topology>
    </subcellularLocation>
</comment>
<dbReference type="Gene3D" id="1.20.1070.10">
    <property type="entry name" value="Rhodopsin 7-helix transmembrane proteins"/>
    <property type="match status" value="1"/>
</dbReference>
<feature type="region of interest" description="Disordered" evidence="9">
    <location>
        <begin position="74"/>
        <end position="143"/>
    </location>
</feature>
<feature type="transmembrane region" description="Helical" evidence="10">
    <location>
        <begin position="174"/>
        <end position="194"/>
    </location>
</feature>
<evidence type="ECO:0000313" key="14">
    <source>
        <dbReference type="WBParaSite" id="HPLM_0001235001-mRNA-1"/>
    </source>
</evidence>
<evidence type="ECO:0000256" key="7">
    <source>
        <dbReference type="ARBA" id="ARBA00023170"/>
    </source>
</evidence>
<dbReference type="InterPro" id="IPR000276">
    <property type="entry name" value="GPCR_Rhodpsn"/>
</dbReference>
<dbReference type="PANTHER" id="PTHR24248">
    <property type="entry name" value="ADRENERGIC RECEPTOR-RELATED G-PROTEIN COUPLED RECEPTOR"/>
    <property type="match status" value="1"/>
</dbReference>
<dbReference type="InterPro" id="IPR017452">
    <property type="entry name" value="GPCR_Rhodpsn_7TM"/>
</dbReference>
<dbReference type="EMBL" id="UZAF01017837">
    <property type="protein sequence ID" value="VDO45413.1"/>
    <property type="molecule type" value="Genomic_DNA"/>
</dbReference>
<dbReference type="STRING" id="6290.A0A0N4WMC2"/>
<dbReference type="SUPFAM" id="SSF81321">
    <property type="entry name" value="Family A G protein-coupled receptor-like"/>
    <property type="match status" value="1"/>
</dbReference>
<dbReference type="Proteomes" id="UP000268014">
    <property type="component" value="Unassembled WGS sequence"/>
</dbReference>
<organism evidence="14">
    <name type="scientific">Haemonchus placei</name>
    <name type="common">Barber's pole worm</name>
    <dbReference type="NCBI Taxonomy" id="6290"/>
    <lineage>
        <taxon>Eukaryota</taxon>
        <taxon>Metazoa</taxon>
        <taxon>Ecdysozoa</taxon>
        <taxon>Nematoda</taxon>
        <taxon>Chromadorea</taxon>
        <taxon>Rhabditida</taxon>
        <taxon>Rhabditina</taxon>
        <taxon>Rhabditomorpha</taxon>
        <taxon>Strongyloidea</taxon>
        <taxon>Trichostrongylidae</taxon>
        <taxon>Haemonchus</taxon>
    </lineage>
</organism>
<keyword evidence="4 10" id="KW-1133">Transmembrane helix</keyword>
<feature type="domain" description="G-protein coupled receptors family 1 profile" evidence="11">
    <location>
        <begin position="1"/>
        <end position="225"/>
    </location>
</feature>
<feature type="transmembrane region" description="Helical" evidence="10">
    <location>
        <begin position="43"/>
        <end position="64"/>
    </location>
</feature>
<evidence type="ECO:0000256" key="8">
    <source>
        <dbReference type="ARBA" id="ARBA00023224"/>
    </source>
</evidence>
<dbReference type="OrthoDB" id="5957871at2759"/>
<evidence type="ECO:0000256" key="1">
    <source>
        <dbReference type="ARBA" id="ARBA00004651"/>
    </source>
</evidence>
<proteinExistence type="predicted"/>
<evidence type="ECO:0000256" key="3">
    <source>
        <dbReference type="ARBA" id="ARBA00022692"/>
    </source>
</evidence>
<keyword evidence="13" id="KW-1185">Reference proteome</keyword>
<keyword evidence="3 10" id="KW-0812">Transmembrane</keyword>
<keyword evidence="2" id="KW-1003">Cell membrane</keyword>
<evidence type="ECO:0000256" key="10">
    <source>
        <dbReference type="SAM" id="Phobius"/>
    </source>
</evidence>
<keyword evidence="7" id="KW-0675">Receptor</keyword>
<dbReference type="PROSITE" id="PS50262">
    <property type="entry name" value="G_PROTEIN_RECEP_F1_2"/>
    <property type="match status" value="1"/>
</dbReference>
<evidence type="ECO:0000259" key="11">
    <source>
        <dbReference type="PROSITE" id="PS50262"/>
    </source>
</evidence>
<feature type="compositionally biased region" description="Basic and acidic residues" evidence="9">
    <location>
        <begin position="118"/>
        <end position="139"/>
    </location>
</feature>
<gene>
    <name evidence="12" type="ORF">HPLM_LOCUS12342</name>
</gene>